<keyword evidence="2" id="KW-1185">Reference proteome</keyword>
<name>A0A7J7XHS1_MYOMY</name>
<organism evidence="1 2">
    <name type="scientific">Myotis myotis</name>
    <name type="common">Greater mouse-eared bat</name>
    <name type="synonym">Vespertilio myotis</name>
    <dbReference type="NCBI Taxonomy" id="51298"/>
    <lineage>
        <taxon>Eukaryota</taxon>
        <taxon>Metazoa</taxon>
        <taxon>Chordata</taxon>
        <taxon>Craniata</taxon>
        <taxon>Vertebrata</taxon>
        <taxon>Euteleostomi</taxon>
        <taxon>Mammalia</taxon>
        <taxon>Eutheria</taxon>
        <taxon>Laurasiatheria</taxon>
        <taxon>Chiroptera</taxon>
        <taxon>Yangochiroptera</taxon>
        <taxon>Vespertilionidae</taxon>
        <taxon>Myotis</taxon>
    </lineage>
</organism>
<comment type="caution">
    <text evidence="1">The sequence shown here is derived from an EMBL/GenBank/DDBJ whole genome shotgun (WGS) entry which is preliminary data.</text>
</comment>
<reference evidence="1 2" key="1">
    <citation type="journal article" date="2020" name="Nature">
        <title>Six reference-quality genomes reveal evolution of bat adaptations.</title>
        <authorList>
            <person name="Jebb D."/>
            <person name="Huang Z."/>
            <person name="Pippel M."/>
            <person name="Hughes G.M."/>
            <person name="Lavrichenko K."/>
            <person name="Devanna P."/>
            <person name="Winkler S."/>
            <person name="Jermiin L.S."/>
            <person name="Skirmuntt E.C."/>
            <person name="Katzourakis A."/>
            <person name="Burkitt-Gray L."/>
            <person name="Ray D.A."/>
            <person name="Sullivan K.A.M."/>
            <person name="Roscito J.G."/>
            <person name="Kirilenko B.M."/>
            <person name="Davalos L.M."/>
            <person name="Corthals A.P."/>
            <person name="Power M.L."/>
            <person name="Jones G."/>
            <person name="Ransome R.D."/>
            <person name="Dechmann D.K.N."/>
            <person name="Locatelli A.G."/>
            <person name="Puechmaille S.J."/>
            <person name="Fedrigo O."/>
            <person name="Jarvis E.D."/>
            <person name="Hiller M."/>
            <person name="Vernes S.C."/>
            <person name="Myers E.W."/>
            <person name="Teeling E.C."/>
        </authorList>
    </citation>
    <scope>NUCLEOTIDE SEQUENCE [LARGE SCALE GENOMIC DNA]</scope>
    <source>
        <strain evidence="1">MMyoMyo1</strain>
        <tissue evidence="1">Flight muscle</tissue>
    </source>
</reference>
<dbReference type="EMBL" id="JABWUV010000006">
    <property type="protein sequence ID" value="KAF6349058.1"/>
    <property type="molecule type" value="Genomic_DNA"/>
</dbReference>
<protein>
    <submittedName>
        <fullName evidence="1">Uncharacterized protein</fullName>
    </submittedName>
</protein>
<dbReference type="AlphaFoldDB" id="A0A7J7XHS1"/>
<evidence type="ECO:0000313" key="1">
    <source>
        <dbReference type="EMBL" id="KAF6349058.1"/>
    </source>
</evidence>
<sequence length="138" mass="14567">MGAAFSVLPSFLGPLYPSKISDMGIDGNPPALWPLDPFPASLMIACPMPLLGRDILTILVATLQLTLSPSASLLLPLLAPSLYRDTDPPLPCIPSWGPVVPDHSSLAQSLPSSVIAYLSLCCECLFSFSPPQLSPPLN</sequence>
<evidence type="ECO:0000313" key="2">
    <source>
        <dbReference type="Proteomes" id="UP000527355"/>
    </source>
</evidence>
<proteinExistence type="predicted"/>
<accession>A0A7J7XHS1</accession>
<gene>
    <name evidence="1" type="ORF">mMyoMyo1_011636</name>
</gene>
<dbReference type="Proteomes" id="UP000527355">
    <property type="component" value="Unassembled WGS sequence"/>
</dbReference>